<accession>N8QAJ9</accession>
<evidence type="ECO:0000313" key="2">
    <source>
        <dbReference type="EMBL" id="ENU18942.1"/>
    </source>
</evidence>
<dbReference type="PATRIC" id="fig|1217715.3.peg.2567"/>
<dbReference type="InterPro" id="IPR023214">
    <property type="entry name" value="HAD_sf"/>
</dbReference>
<evidence type="ECO:0000256" key="1">
    <source>
        <dbReference type="SAM" id="Phobius"/>
    </source>
</evidence>
<protein>
    <recommendedName>
        <fullName evidence="4">HAD hydrolase, family IB</fullName>
    </recommendedName>
</protein>
<feature type="transmembrane region" description="Helical" evidence="1">
    <location>
        <begin position="53"/>
        <end position="70"/>
    </location>
</feature>
<dbReference type="EMBL" id="APOH01000016">
    <property type="protein sequence ID" value="ENU18942.1"/>
    <property type="molecule type" value="Genomic_DNA"/>
</dbReference>
<dbReference type="Gene3D" id="3.40.50.1000">
    <property type="entry name" value="HAD superfamily/HAD-like"/>
    <property type="match status" value="1"/>
</dbReference>
<reference evidence="2 3" key="1">
    <citation type="submission" date="2013-02" db="EMBL/GenBank/DDBJ databases">
        <title>The Genome Sequence of Acinetobacter sp. ANC 3994.</title>
        <authorList>
            <consortium name="The Broad Institute Genome Sequencing Platform"/>
            <consortium name="The Broad Institute Genome Sequencing Center for Infectious Disease"/>
            <person name="Cerqueira G."/>
            <person name="Feldgarden M."/>
            <person name="Courvalin P."/>
            <person name="Perichon B."/>
            <person name="Grillot-Courvalin C."/>
            <person name="Clermont D."/>
            <person name="Rocha E."/>
            <person name="Yoon E.-J."/>
            <person name="Nemec A."/>
            <person name="Walker B."/>
            <person name="Young S.K."/>
            <person name="Zeng Q."/>
            <person name="Gargeya S."/>
            <person name="Fitzgerald M."/>
            <person name="Haas B."/>
            <person name="Abouelleil A."/>
            <person name="Alvarado L."/>
            <person name="Arachchi H.M."/>
            <person name="Berlin A.M."/>
            <person name="Chapman S.B."/>
            <person name="Dewar J."/>
            <person name="Goldberg J."/>
            <person name="Griggs A."/>
            <person name="Gujja S."/>
            <person name="Hansen M."/>
            <person name="Howarth C."/>
            <person name="Imamovic A."/>
            <person name="Larimer J."/>
            <person name="McCowan C."/>
            <person name="Murphy C."/>
            <person name="Neiman D."/>
            <person name="Pearson M."/>
            <person name="Priest M."/>
            <person name="Roberts A."/>
            <person name="Saif S."/>
            <person name="Shea T."/>
            <person name="Sisk P."/>
            <person name="Sykes S."/>
            <person name="Wortman J."/>
            <person name="Nusbaum C."/>
            <person name="Birren B."/>
        </authorList>
    </citation>
    <scope>NUCLEOTIDE SEQUENCE [LARGE SCALE GENOMIC DNA]</scope>
    <source>
        <strain evidence="2 3">ANC 3994</strain>
    </source>
</reference>
<sequence>MSEIVVFDLDGTLLSSDATRIWITKQLKSHPLRFLTAIAIMPLAIIFMKFKKYKILGISIFLWIATYGLSRQQLEENFKTFAMGIKNNSIPNLYWFKEGISELNSHLIEGRDIVIATGSPELLAKELLESIGLNVMYVGTPLKNKVGGWVGGTYCINEEKVNRLKLIGINYKWFATYTDDIKNDYPILINSKYPYLINGDKQKNLSKKLKNMHYLEWN</sequence>
<evidence type="ECO:0000313" key="3">
    <source>
        <dbReference type="Proteomes" id="UP000013086"/>
    </source>
</evidence>
<keyword evidence="1" id="KW-0472">Membrane</keyword>
<dbReference type="AlphaFoldDB" id="N8QAJ9"/>
<keyword evidence="1" id="KW-0812">Transmembrane</keyword>
<dbReference type="Pfam" id="PF12710">
    <property type="entry name" value="HAD"/>
    <property type="match status" value="1"/>
</dbReference>
<dbReference type="HOGENOM" id="CLU_101816_0_0_6"/>
<keyword evidence="1" id="KW-1133">Transmembrane helix</keyword>
<feature type="transmembrane region" description="Helical" evidence="1">
    <location>
        <begin position="30"/>
        <end position="47"/>
    </location>
</feature>
<dbReference type="Gene3D" id="1.20.1440.100">
    <property type="entry name" value="SG protein - dephosphorylation function"/>
    <property type="match status" value="1"/>
</dbReference>
<gene>
    <name evidence="2" type="ORF">F994_02626</name>
</gene>
<dbReference type="RefSeq" id="WP_004649176.1">
    <property type="nucleotide sequence ID" value="NZ_KB849164.1"/>
</dbReference>
<dbReference type="Proteomes" id="UP000013086">
    <property type="component" value="Unassembled WGS sequence"/>
</dbReference>
<evidence type="ECO:0008006" key="4">
    <source>
        <dbReference type="Google" id="ProtNLM"/>
    </source>
</evidence>
<dbReference type="PROSITE" id="PS01228">
    <property type="entry name" value="COF_1"/>
    <property type="match status" value="1"/>
</dbReference>
<dbReference type="OrthoDB" id="9784466at2"/>
<dbReference type="eggNOG" id="COG0560">
    <property type="taxonomic scope" value="Bacteria"/>
</dbReference>
<comment type="caution">
    <text evidence="2">The sequence shown here is derived from an EMBL/GenBank/DDBJ whole genome shotgun (WGS) entry which is preliminary data.</text>
</comment>
<name>N8QAJ9_9GAMM</name>
<dbReference type="SUPFAM" id="SSF56784">
    <property type="entry name" value="HAD-like"/>
    <property type="match status" value="1"/>
</dbReference>
<proteinExistence type="predicted"/>
<organism evidence="2 3">
    <name type="scientific">Acinetobacter bohemicus ANC 3994</name>
    <dbReference type="NCBI Taxonomy" id="1217715"/>
    <lineage>
        <taxon>Bacteria</taxon>
        <taxon>Pseudomonadati</taxon>
        <taxon>Pseudomonadota</taxon>
        <taxon>Gammaproteobacteria</taxon>
        <taxon>Moraxellales</taxon>
        <taxon>Moraxellaceae</taxon>
        <taxon>Acinetobacter</taxon>
    </lineage>
</organism>
<dbReference type="InterPro" id="IPR036412">
    <property type="entry name" value="HAD-like_sf"/>
</dbReference>